<comment type="caution">
    <text evidence="3">The sequence shown here is derived from an EMBL/GenBank/DDBJ whole genome shotgun (WGS) entry which is preliminary data.</text>
</comment>
<dbReference type="Pfam" id="PF03808">
    <property type="entry name" value="Glyco_tran_WecG"/>
    <property type="match status" value="1"/>
</dbReference>
<keyword evidence="4" id="KW-1185">Reference proteome</keyword>
<dbReference type="PANTHER" id="PTHR34136:SF1">
    <property type="entry name" value="UDP-N-ACETYL-D-MANNOSAMINURONIC ACID TRANSFERASE"/>
    <property type="match status" value="1"/>
</dbReference>
<evidence type="ECO:0000313" key="4">
    <source>
        <dbReference type="Proteomes" id="UP000233375"/>
    </source>
</evidence>
<dbReference type="GO" id="GO:0016758">
    <property type="term" value="F:hexosyltransferase activity"/>
    <property type="evidence" value="ECO:0007669"/>
    <property type="project" value="TreeGrafter"/>
</dbReference>
<name>A0A2N0YXI0_9BACI</name>
<evidence type="ECO:0000256" key="2">
    <source>
        <dbReference type="ARBA" id="ARBA00022679"/>
    </source>
</evidence>
<dbReference type="InterPro" id="IPR004629">
    <property type="entry name" value="WecG_TagA_CpsF"/>
</dbReference>
<organism evidence="3 4">
    <name type="scientific">Niallia nealsonii</name>
    <dbReference type="NCBI Taxonomy" id="115979"/>
    <lineage>
        <taxon>Bacteria</taxon>
        <taxon>Bacillati</taxon>
        <taxon>Bacillota</taxon>
        <taxon>Bacilli</taxon>
        <taxon>Bacillales</taxon>
        <taxon>Bacillaceae</taxon>
        <taxon>Niallia</taxon>
    </lineage>
</organism>
<dbReference type="Proteomes" id="UP000233375">
    <property type="component" value="Unassembled WGS sequence"/>
</dbReference>
<dbReference type="EMBL" id="PISE01000051">
    <property type="protein sequence ID" value="PKG21960.1"/>
    <property type="molecule type" value="Genomic_DNA"/>
</dbReference>
<reference evidence="3 4" key="1">
    <citation type="journal article" date="2003" name="Int. J. Syst. Evol. Microbiol.">
        <title>Bacillus nealsonii sp. nov., isolated from a spacecraft-assembly facility, whose spores are gamma-radiation resistant.</title>
        <authorList>
            <person name="Venkateswaran K."/>
            <person name="Kempf M."/>
            <person name="Chen F."/>
            <person name="Satomi M."/>
            <person name="Nicholson W."/>
            <person name="Kern R."/>
        </authorList>
    </citation>
    <scope>NUCLEOTIDE SEQUENCE [LARGE SCALE GENOMIC DNA]</scope>
    <source>
        <strain evidence="3 4">FO-92</strain>
    </source>
</reference>
<evidence type="ECO:0000313" key="3">
    <source>
        <dbReference type="EMBL" id="PKG21960.1"/>
    </source>
</evidence>
<dbReference type="NCBIfam" id="TIGR00696">
    <property type="entry name" value="wecG_tagA_cpsF"/>
    <property type="match status" value="1"/>
</dbReference>
<gene>
    <name evidence="3" type="ORF">CWS01_19585</name>
</gene>
<sequence>MINRRHYFMIEKRWLGNIGVNVVNQQEALQAVSEKLQKKEKTDVFFLNDHCYNLAQKDKEYKKIINNSDLLLNDGIGVEVGAKIYGFQFKENLNGTDFIPALFDRLNKIKEQKFRIFLLGAKPGIAKAALDRLGSQYKHLEFVGEHHGYYDHTKSNDIIDTINQRKTDVLLVGFGMPLQEKWIAEHRSQLNCTVTLAVGAFIDFSSGTVNRAPSIFRKLRLEWLYRMAKEPKRLWKRNLVGHFLFFYYMFKQRLSKTKAKA</sequence>
<protein>
    <submittedName>
        <fullName evidence="3">Glycosyltransferase</fullName>
    </submittedName>
</protein>
<proteinExistence type="predicted"/>
<keyword evidence="1" id="KW-0328">Glycosyltransferase</keyword>
<accession>A0A2N0YXI0</accession>
<dbReference type="CDD" id="cd06533">
    <property type="entry name" value="Glyco_transf_WecG_TagA"/>
    <property type="match status" value="1"/>
</dbReference>
<keyword evidence="2 3" id="KW-0808">Transferase</keyword>
<dbReference type="PANTHER" id="PTHR34136">
    <property type="match status" value="1"/>
</dbReference>
<evidence type="ECO:0000256" key="1">
    <source>
        <dbReference type="ARBA" id="ARBA00022676"/>
    </source>
</evidence>
<dbReference type="AlphaFoldDB" id="A0A2N0YXI0"/>